<evidence type="ECO:0000313" key="2">
    <source>
        <dbReference type="Proteomes" id="UP000268844"/>
    </source>
</evidence>
<evidence type="ECO:0000313" key="1">
    <source>
        <dbReference type="EMBL" id="VDS03885.1"/>
    </source>
</evidence>
<sequence>MLLEQMGLVTKMVKAGPHSGYDPDLDIELGFELWAGLRYPFFKQPKLFTGDEEDMIEAATYKVEGFGLFIADSCDEVLRNASLKRFGSVYLGCIH</sequence>
<accession>A0A3S4CAP4</accession>
<dbReference type="Proteomes" id="UP000268844">
    <property type="component" value="Unassembled WGS sequence"/>
</dbReference>
<dbReference type="EMBL" id="UZWD01000017">
    <property type="protein sequence ID" value="VDS03885.1"/>
    <property type="molecule type" value="Genomic_DNA"/>
</dbReference>
<protein>
    <submittedName>
        <fullName evidence="1">Uncharacterized protein</fullName>
    </submittedName>
</protein>
<name>A0A3S4CAP4_9HYPH</name>
<reference evidence="1 2" key="1">
    <citation type="submission" date="2018-12" db="EMBL/GenBank/DDBJ databases">
        <authorList>
            <person name="Criscuolo A."/>
        </authorList>
    </citation>
    <scope>NUCLEOTIDE SEQUENCE [LARGE SCALE GENOMIC DNA]</scope>
    <source>
        <strain evidence="1">ACIP1116281</strain>
    </source>
</reference>
<keyword evidence="2" id="KW-1185">Reference proteome</keyword>
<dbReference type="AlphaFoldDB" id="A0A3S4CAP4"/>
<organism evidence="1 2">
    <name type="scientific">Devosia equisanguinis</name>
    <dbReference type="NCBI Taxonomy" id="2490941"/>
    <lineage>
        <taxon>Bacteria</taxon>
        <taxon>Pseudomonadati</taxon>
        <taxon>Pseudomonadota</taxon>
        <taxon>Alphaproteobacteria</taxon>
        <taxon>Hyphomicrobiales</taxon>
        <taxon>Devosiaceae</taxon>
        <taxon>Devosia</taxon>
    </lineage>
</organism>
<gene>
    <name evidence="1" type="ORF">DEVEQU_01014</name>
</gene>
<proteinExistence type="predicted"/>